<dbReference type="AlphaFoldDB" id="A0A6I6USB8"/>
<accession>A0A6I6USB8</accession>
<dbReference type="RefSeq" id="WP_061810242.1">
    <property type="nucleotide sequence ID" value="NZ_CP047394.1"/>
</dbReference>
<name>A0A6I6USB8_9BACI</name>
<dbReference type="EMBL" id="CP047394">
    <property type="protein sequence ID" value="QHE61446.1"/>
    <property type="molecule type" value="Genomic_DNA"/>
</dbReference>
<organism evidence="1 2">
    <name type="scientific">Rossellomorea vietnamensis</name>
    <dbReference type="NCBI Taxonomy" id="218284"/>
    <lineage>
        <taxon>Bacteria</taxon>
        <taxon>Bacillati</taxon>
        <taxon>Bacillota</taxon>
        <taxon>Bacilli</taxon>
        <taxon>Bacillales</taxon>
        <taxon>Bacillaceae</taxon>
        <taxon>Rossellomorea</taxon>
    </lineage>
</organism>
<dbReference type="Proteomes" id="UP000465062">
    <property type="component" value="Chromosome"/>
</dbReference>
<dbReference type="KEGG" id="bvq:FHE72_10700"/>
<evidence type="ECO:0000313" key="2">
    <source>
        <dbReference type="Proteomes" id="UP000465062"/>
    </source>
</evidence>
<protein>
    <submittedName>
        <fullName evidence="1">Uncharacterized protein</fullName>
    </submittedName>
</protein>
<sequence>MNNNLTRKCIETLAIQSAYHFCETIGLKPSLLNLTMITGFSEEKILEILETKFSNQSVKTEDHSF</sequence>
<reference evidence="1 2" key="1">
    <citation type="submission" date="2019-06" db="EMBL/GenBank/DDBJ databases">
        <title>An operon consisting of a P-type ATPase gene and a transcriptional regular gene given the different cadmium resistance in Bacillus vietamensis 151-6 and Bacillus marisflavi 151-25.</title>
        <authorList>
            <person name="Yu X."/>
        </authorList>
    </citation>
    <scope>NUCLEOTIDE SEQUENCE [LARGE SCALE GENOMIC DNA]</scope>
    <source>
        <strain evidence="1 2">151-6</strain>
    </source>
</reference>
<proteinExistence type="predicted"/>
<gene>
    <name evidence="1" type="ORF">FHE72_10700</name>
</gene>
<evidence type="ECO:0000313" key="1">
    <source>
        <dbReference type="EMBL" id="QHE61446.1"/>
    </source>
</evidence>